<dbReference type="SMART" id="SM00228">
    <property type="entry name" value="PDZ"/>
    <property type="match status" value="2"/>
</dbReference>
<dbReference type="PANTHER" id="PTHR22939:SF129">
    <property type="entry name" value="SERINE PROTEASE HTRA2, MITOCHONDRIAL"/>
    <property type="match status" value="1"/>
</dbReference>
<dbReference type="GO" id="GO:0004252">
    <property type="term" value="F:serine-type endopeptidase activity"/>
    <property type="evidence" value="ECO:0007669"/>
    <property type="project" value="InterPro"/>
</dbReference>
<dbReference type="EMBL" id="DTAR01000024">
    <property type="protein sequence ID" value="HGM97467.1"/>
    <property type="molecule type" value="Genomic_DNA"/>
</dbReference>
<evidence type="ECO:0000256" key="3">
    <source>
        <dbReference type="ARBA" id="ARBA00022729"/>
    </source>
</evidence>
<evidence type="ECO:0000256" key="6">
    <source>
        <dbReference type="ARBA" id="ARBA00022825"/>
    </source>
</evidence>
<comment type="caution">
    <text evidence="11">The sequence shown here is derived from an EMBL/GenBank/DDBJ whole genome shotgun (WGS) entry which is preliminary data.</text>
</comment>
<evidence type="ECO:0000313" key="11">
    <source>
        <dbReference type="EMBL" id="HGM97467.1"/>
    </source>
</evidence>
<evidence type="ECO:0000256" key="1">
    <source>
        <dbReference type="ARBA" id="ARBA00010541"/>
    </source>
</evidence>
<feature type="binding site" evidence="8">
    <location>
        <position position="164"/>
    </location>
    <ligand>
        <name>substrate</name>
    </ligand>
</feature>
<protein>
    <submittedName>
        <fullName evidence="11">Do family serine endopeptidase</fullName>
    </submittedName>
</protein>
<dbReference type="InterPro" id="IPR001478">
    <property type="entry name" value="PDZ"/>
</dbReference>
<evidence type="ECO:0000256" key="4">
    <source>
        <dbReference type="ARBA" id="ARBA00022737"/>
    </source>
</evidence>
<dbReference type="Pfam" id="PF13180">
    <property type="entry name" value="PDZ_2"/>
    <property type="match status" value="2"/>
</dbReference>
<organism evidence="11">
    <name type="scientific">candidate division WOR-3 bacterium</name>
    <dbReference type="NCBI Taxonomy" id="2052148"/>
    <lineage>
        <taxon>Bacteria</taxon>
        <taxon>Bacteria division WOR-3</taxon>
    </lineage>
</organism>
<reference evidence="11" key="1">
    <citation type="journal article" date="2020" name="mSystems">
        <title>Genome- and Community-Level Interaction Insights into Carbon Utilization and Element Cycling Functions of Hydrothermarchaeota in Hydrothermal Sediment.</title>
        <authorList>
            <person name="Zhou Z."/>
            <person name="Liu Y."/>
            <person name="Xu W."/>
            <person name="Pan J."/>
            <person name="Luo Z.H."/>
            <person name="Li M."/>
        </authorList>
    </citation>
    <scope>NUCLEOTIDE SEQUENCE [LARGE SCALE GENOMIC DNA]</scope>
    <source>
        <strain evidence="11">SpSt-626</strain>
    </source>
</reference>
<evidence type="ECO:0000256" key="5">
    <source>
        <dbReference type="ARBA" id="ARBA00022801"/>
    </source>
</evidence>
<feature type="binding site" evidence="8">
    <location>
        <begin position="242"/>
        <end position="244"/>
    </location>
    <ligand>
        <name>substrate</name>
    </ligand>
</feature>
<keyword evidence="4" id="KW-0677">Repeat</keyword>
<keyword evidence="9" id="KW-0812">Transmembrane</keyword>
<feature type="active site" description="Charge relay system" evidence="7">
    <location>
        <position position="244"/>
    </location>
</feature>
<sequence>MKRVYILLSGSLIFFVGILIGFIMTAKLKIDTKAYAENPIKEIRKEEIKFDSKNPFAKIAQEVIPGVVNIKATKKVKRSIEFFFPFEDPFFKKFFREFIPEHPQEYETEVLGSGFIFQKENDTYYLLTNYHVIKDVNDIIITLWDKREFKGKEVKIIGKDKLTDVAVLSVKTKEDLKVLKLGDSDKINVGDWAIAVGNPFGFNGTVTVGVISALGRSHLQFGEEEGPVFQNFIQTDAAINPGNSGGPLLNIEGEVIGINSAIFSTMVRGNIGIGFAIPINTAKNVAKQLIEKGEVRRGYLGVKIQEVDADLAKAYGLEKPIGALVTEVVKGEAADKAGVKEGEIIIKVNDEEVKNVEDLRLKIISHFPGEVVKLTLINEDGKKREVNVKLGELKEEMFTKGEEESKEVSGWLGIEVKELTKNLKEEYNIKGEKGVVIVNIDPEGSAYKAGLREGDLIYRIGKININDIKDYERARKLYEKENKPIPFHIERQGNKRIIAISP</sequence>
<keyword evidence="9" id="KW-1133">Transmembrane helix</keyword>
<comment type="similarity">
    <text evidence="1">Belongs to the peptidase S1C family.</text>
</comment>
<dbReference type="GO" id="GO:0006508">
    <property type="term" value="P:proteolysis"/>
    <property type="evidence" value="ECO:0007669"/>
    <property type="project" value="UniProtKB-KW"/>
</dbReference>
<evidence type="ECO:0000256" key="9">
    <source>
        <dbReference type="SAM" id="Phobius"/>
    </source>
</evidence>
<evidence type="ECO:0000259" key="10">
    <source>
        <dbReference type="PROSITE" id="PS50106"/>
    </source>
</evidence>
<dbReference type="InterPro" id="IPR036034">
    <property type="entry name" value="PDZ_sf"/>
</dbReference>
<feature type="domain" description="PDZ" evidence="10">
    <location>
        <begin position="406"/>
        <end position="493"/>
    </location>
</feature>
<feature type="transmembrane region" description="Helical" evidence="9">
    <location>
        <begin position="6"/>
        <end position="26"/>
    </location>
</feature>
<dbReference type="InterPro" id="IPR011782">
    <property type="entry name" value="Pept_S1C_Do"/>
</dbReference>
<dbReference type="Pfam" id="PF13365">
    <property type="entry name" value="Trypsin_2"/>
    <property type="match status" value="1"/>
</dbReference>
<evidence type="ECO:0000256" key="8">
    <source>
        <dbReference type="PIRSR" id="PIRSR611782-2"/>
    </source>
</evidence>
<feature type="active site" description="Charge relay system" evidence="7">
    <location>
        <position position="131"/>
    </location>
</feature>
<keyword evidence="6" id="KW-0720">Serine protease</keyword>
<dbReference type="Gene3D" id="2.30.42.10">
    <property type="match status" value="2"/>
</dbReference>
<gene>
    <name evidence="11" type="ORF">ENT96_00245</name>
</gene>
<evidence type="ECO:0000256" key="7">
    <source>
        <dbReference type="PIRSR" id="PIRSR611782-1"/>
    </source>
</evidence>
<feature type="active site" description="Charge relay system" evidence="7">
    <location>
        <position position="164"/>
    </location>
</feature>
<dbReference type="InterPro" id="IPR001940">
    <property type="entry name" value="Peptidase_S1C"/>
</dbReference>
<dbReference type="Gene3D" id="2.40.10.120">
    <property type="match status" value="1"/>
</dbReference>
<dbReference type="CDD" id="cd10839">
    <property type="entry name" value="cpPDZ1_DegP-like"/>
    <property type="match status" value="1"/>
</dbReference>
<accession>A0A7V4AB79</accession>
<feature type="domain" description="PDZ" evidence="10">
    <location>
        <begin position="289"/>
        <end position="380"/>
    </location>
</feature>
<name>A0A7V4AB79_UNCW3</name>
<dbReference type="PRINTS" id="PR00834">
    <property type="entry name" value="PROTEASES2C"/>
</dbReference>
<keyword evidence="5" id="KW-0378">Hydrolase</keyword>
<dbReference type="FunFam" id="2.40.10.10:FF:000001">
    <property type="entry name" value="Periplasmic serine protease DegS"/>
    <property type="match status" value="1"/>
</dbReference>
<dbReference type="NCBIfam" id="TIGR02037">
    <property type="entry name" value="degP_htrA_DO"/>
    <property type="match status" value="1"/>
</dbReference>
<evidence type="ECO:0000256" key="2">
    <source>
        <dbReference type="ARBA" id="ARBA00022670"/>
    </source>
</evidence>
<keyword evidence="3" id="KW-0732">Signal</keyword>
<keyword evidence="9" id="KW-0472">Membrane</keyword>
<proteinExistence type="inferred from homology"/>
<dbReference type="SUPFAM" id="SSF50156">
    <property type="entry name" value="PDZ domain-like"/>
    <property type="match status" value="2"/>
</dbReference>
<keyword evidence="2" id="KW-0645">Protease</keyword>
<dbReference type="PROSITE" id="PS50106">
    <property type="entry name" value="PDZ"/>
    <property type="match status" value="2"/>
</dbReference>
<feature type="binding site" evidence="8">
    <location>
        <position position="131"/>
    </location>
    <ligand>
        <name>substrate</name>
    </ligand>
</feature>
<dbReference type="PANTHER" id="PTHR22939">
    <property type="entry name" value="SERINE PROTEASE FAMILY S1C HTRA-RELATED"/>
    <property type="match status" value="1"/>
</dbReference>
<dbReference type="AlphaFoldDB" id="A0A7V4AB79"/>
<dbReference type="SUPFAM" id="SSF50494">
    <property type="entry name" value="Trypsin-like serine proteases"/>
    <property type="match status" value="1"/>
</dbReference>
<dbReference type="InterPro" id="IPR009003">
    <property type="entry name" value="Peptidase_S1_PA"/>
</dbReference>